<dbReference type="GO" id="GO:0004065">
    <property type="term" value="F:arylsulfatase activity"/>
    <property type="evidence" value="ECO:0007669"/>
    <property type="project" value="TreeGrafter"/>
</dbReference>
<dbReference type="Gene3D" id="3.30.1120.10">
    <property type="match status" value="1"/>
</dbReference>
<evidence type="ECO:0000256" key="4">
    <source>
        <dbReference type="ARBA" id="ARBA00022837"/>
    </source>
</evidence>
<dbReference type="SUPFAM" id="SSF53649">
    <property type="entry name" value="Alkaline phosphatase-like"/>
    <property type="match status" value="1"/>
</dbReference>
<dbReference type="CDD" id="cd16146">
    <property type="entry name" value="ARS_like"/>
    <property type="match status" value="1"/>
</dbReference>
<evidence type="ECO:0000256" key="2">
    <source>
        <dbReference type="ARBA" id="ARBA00022723"/>
    </source>
</evidence>
<dbReference type="EMBL" id="CAAHFH010000001">
    <property type="protein sequence ID" value="VGO18344.1"/>
    <property type="molecule type" value="Genomic_DNA"/>
</dbReference>
<organism evidence="8 9">
    <name type="scientific">Pontiella sulfatireligans</name>
    <dbReference type="NCBI Taxonomy" id="2750658"/>
    <lineage>
        <taxon>Bacteria</taxon>
        <taxon>Pseudomonadati</taxon>
        <taxon>Kiritimatiellota</taxon>
        <taxon>Kiritimatiellia</taxon>
        <taxon>Kiritimatiellales</taxon>
        <taxon>Pontiellaceae</taxon>
        <taxon>Pontiella</taxon>
    </lineage>
</organism>
<dbReference type="InterPro" id="IPR002048">
    <property type="entry name" value="EF_hand_dom"/>
</dbReference>
<dbReference type="Pfam" id="PF00884">
    <property type="entry name" value="Sulfatase"/>
    <property type="match status" value="1"/>
</dbReference>
<dbReference type="PROSITE" id="PS50222">
    <property type="entry name" value="EF_HAND_2"/>
    <property type="match status" value="2"/>
</dbReference>
<feature type="domain" description="EF-hand" evidence="7">
    <location>
        <begin position="521"/>
        <end position="548"/>
    </location>
</feature>
<evidence type="ECO:0000313" key="8">
    <source>
        <dbReference type="EMBL" id="VGO18344.1"/>
    </source>
</evidence>
<feature type="region of interest" description="Disordered" evidence="5">
    <location>
        <begin position="476"/>
        <end position="520"/>
    </location>
</feature>
<evidence type="ECO:0000256" key="3">
    <source>
        <dbReference type="ARBA" id="ARBA00022801"/>
    </source>
</evidence>
<dbReference type="Gene3D" id="1.10.238.10">
    <property type="entry name" value="EF-hand"/>
    <property type="match status" value="1"/>
</dbReference>
<evidence type="ECO:0000256" key="6">
    <source>
        <dbReference type="SAM" id="SignalP"/>
    </source>
</evidence>
<reference evidence="8 9" key="1">
    <citation type="submission" date="2019-04" db="EMBL/GenBank/DDBJ databases">
        <authorList>
            <person name="Van Vliet M D."/>
        </authorList>
    </citation>
    <scope>NUCLEOTIDE SEQUENCE [LARGE SCALE GENOMIC DNA]</scope>
    <source>
        <strain evidence="8 9">F21</strain>
    </source>
</reference>
<evidence type="ECO:0000259" key="7">
    <source>
        <dbReference type="PROSITE" id="PS50222"/>
    </source>
</evidence>
<keyword evidence="9" id="KW-1185">Reference proteome</keyword>
<dbReference type="PROSITE" id="PS00149">
    <property type="entry name" value="SULFATASE_2"/>
    <property type="match status" value="1"/>
</dbReference>
<dbReference type="InterPro" id="IPR050738">
    <property type="entry name" value="Sulfatase"/>
</dbReference>
<keyword evidence="3" id="KW-0378">Hydrolase</keyword>
<dbReference type="InterPro" id="IPR000917">
    <property type="entry name" value="Sulfatase_N"/>
</dbReference>
<keyword evidence="2" id="KW-0479">Metal-binding</keyword>
<dbReference type="InterPro" id="IPR024607">
    <property type="entry name" value="Sulfatase_CS"/>
</dbReference>
<dbReference type="SUPFAM" id="SSF47473">
    <property type="entry name" value="EF-hand"/>
    <property type="match status" value="1"/>
</dbReference>
<sequence length="608" mass="67860">MIGKVAGLSVVLLGAALQSASAGKPNILFILTDDQGYGDIGRHGHPVLDTPNMDRLHDESVRFDNFYVSPSCSPTRAALMTGMHEFRNGVTHTLEPREHLYKEATILPQLLKTAGYKTGFIGKWHLSNEKGYAPGDRGFDWCATNPMGPRKHFDVEIIRNNKRFPTKGFREDVYFDEAMTFIDEAGDQPFFLYLCTYSPHTPLDAPEDLIAKYQAKGLNAEHATYMAMIENIDQNLGRLTDFLKERKLDKDTIVMFINDNGVTKGLDVYNANMRGCKATCWEGGTRAMSFWKWPGQWKPHTVNSLTAHLDVLPTLCELAGAKIPEELQSELQGYSLLPLLNSNGWKHDDRILYHNVGRWPSGTAASHKHAMCSVRKGNMLLVRSEECHDPECEKYQSQCTTMRAVRRGLKTTTYANGSAQTHWGVTPVGHWALFDVKKDPGCQNDVSESHPEYVATMIATYDKWWDEQYPVMLARGGDAGDPDASKNAASRARQHDANVEAKKKAGKRAAPPKAAGKQGSMFERLDADGNKQVTKEEYLALFVPMYSHKDIDGDGLLTTEEFPYAGSFKAGDMDSDGKLTPVEFEKMYSDQFDSRDANGDGVVTNDEM</sequence>
<name>A0A6C2UG46_9BACT</name>
<dbReference type="InterPro" id="IPR011992">
    <property type="entry name" value="EF-hand-dom_pair"/>
</dbReference>
<dbReference type="PROSITE" id="PS00523">
    <property type="entry name" value="SULFATASE_1"/>
    <property type="match status" value="1"/>
</dbReference>
<feature type="signal peptide" evidence="6">
    <location>
        <begin position="1"/>
        <end position="22"/>
    </location>
</feature>
<dbReference type="InterPro" id="IPR018247">
    <property type="entry name" value="EF_Hand_1_Ca_BS"/>
</dbReference>
<accession>A0A6C2UG46</accession>
<dbReference type="Gene3D" id="3.40.720.10">
    <property type="entry name" value="Alkaline Phosphatase, subunit A"/>
    <property type="match status" value="1"/>
</dbReference>
<comment type="similarity">
    <text evidence="1">Belongs to the sulfatase family.</text>
</comment>
<keyword evidence="6" id="KW-0732">Signal</keyword>
<dbReference type="RefSeq" id="WP_136059840.1">
    <property type="nucleotide sequence ID" value="NZ_CAAHFH010000001.1"/>
</dbReference>
<dbReference type="PROSITE" id="PS00018">
    <property type="entry name" value="EF_HAND_1"/>
    <property type="match status" value="2"/>
</dbReference>
<gene>
    <name evidence="8" type="primary">atsA_32</name>
    <name evidence="8" type="ORF">SCARR_00396</name>
</gene>
<feature type="compositionally biased region" description="Low complexity" evidence="5">
    <location>
        <begin position="508"/>
        <end position="517"/>
    </location>
</feature>
<dbReference type="PANTHER" id="PTHR42693">
    <property type="entry name" value="ARYLSULFATASE FAMILY MEMBER"/>
    <property type="match status" value="1"/>
</dbReference>
<dbReference type="PANTHER" id="PTHR42693:SF53">
    <property type="entry name" value="ENDO-4-O-SULFATASE"/>
    <property type="match status" value="1"/>
</dbReference>
<evidence type="ECO:0000256" key="1">
    <source>
        <dbReference type="ARBA" id="ARBA00008779"/>
    </source>
</evidence>
<feature type="chain" id="PRO_5028811245" evidence="6">
    <location>
        <begin position="23"/>
        <end position="608"/>
    </location>
</feature>
<feature type="compositionally biased region" description="Basic and acidic residues" evidence="5">
    <location>
        <begin position="493"/>
        <end position="503"/>
    </location>
</feature>
<protein>
    <submittedName>
        <fullName evidence="8">Arylsulfatase</fullName>
    </submittedName>
</protein>
<feature type="domain" description="EF-hand" evidence="7">
    <location>
        <begin position="583"/>
        <end position="608"/>
    </location>
</feature>
<evidence type="ECO:0000313" key="9">
    <source>
        <dbReference type="Proteomes" id="UP000346198"/>
    </source>
</evidence>
<dbReference type="InterPro" id="IPR017850">
    <property type="entry name" value="Alkaline_phosphatase_core_sf"/>
</dbReference>
<dbReference type="GO" id="GO:0005509">
    <property type="term" value="F:calcium ion binding"/>
    <property type="evidence" value="ECO:0007669"/>
    <property type="project" value="InterPro"/>
</dbReference>
<dbReference type="AlphaFoldDB" id="A0A6C2UG46"/>
<proteinExistence type="inferred from homology"/>
<dbReference type="Proteomes" id="UP000346198">
    <property type="component" value="Unassembled WGS sequence"/>
</dbReference>
<evidence type="ECO:0000256" key="5">
    <source>
        <dbReference type="SAM" id="MobiDB-lite"/>
    </source>
</evidence>
<dbReference type="Pfam" id="PF13202">
    <property type="entry name" value="EF-hand_5"/>
    <property type="match status" value="1"/>
</dbReference>
<keyword evidence="4" id="KW-0106">Calcium</keyword>